<dbReference type="RefSeq" id="WP_264137769.1">
    <property type="nucleotide sequence ID" value="NZ_JAOYOD010000001.1"/>
</dbReference>
<comment type="cofactor">
    <cofactor evidence="6">
        <name>Mg(2+)</name>
        <dbReference type="ChEBI" id="CHEBI:18420"/>
    </cofactor>
    <cofactor evidence="6">
        <name>Mn(2+)</name>
        <dbReference type="ChEBI" id="CHEBI:29035"/>
    </cofactor>
    <text evidence="6">Mg(2+). Can also accept Mn(2+).</text>
</comment>
<evidence type="ECO:0000313" key="9">
    <source>
        <dbReference type="Proteomes" id="UP001300692"/>
    </source>
</evidence>
<dbReference type="InterPro" id="IPR023865">
    <property type="entry name" value="Aliphatic_acid_kinase_CS"/>
</dbReference>
<keyword evidence="2 6" id="KW-0808">Transferase</keyword>
<comment type="caution">
    <text evidence="8">The sequence shown here is derived from an EMBL/GenBank/DDBJ whole genome shotgun (WGS) entry which is preliminary data.</text>
</comment>
<feature type="binding site" evidence="6">
    <location>
        <position position="90"/>
    </location>
    <ligand>
        <name>substrate</name>
    </ligand>
</feature>
<reference evidence="8 9" key="1">
    <citation type="submission" date="2022-10" db="EMBL/GenBank/DDBJ databases">
        <title>Comparative genomics and taxonomic characterization of three novel marine species of genus Reichenbachiella exhibiting antioxidant and polysaccharide degradation activities.</title>
        <authorList>
            <person name="Muhammad N."/>
            <person name="Lee Y.-J."/>
            <person name="Ko J."/>
            <person name="Kim S.-G."/>
        </authorList>
    </citation>
    <scope>NUCLEOTIDE SEQUENCE [LARGE SCALE GENOMIC DNA]</scope>
    <source>
        <strain evidence="8 9">ABR2-5</strain>
    </source>
</reference>
<dbReference type="CDD" id="cd24010">
    <property type="entry name" value="ASKHA_NBD_AcK_PK"/>
    <property type="match status" value="1"/>
</dbReference>
<keyword evidence="4 6" id="KW-0418">Kinase</keyword>
<comment type="function">
    <text evidence="6">Catalyzes the formation of acetyl phosphate from acetate and ATP. Can also catalyze the reverse reaction.</text>
</comment>
<sequence length="398" mass="43331">MKILVLNSGSSSLKFQLFNMPEGEVLCAGLVEKIGEKEGNLEITAGEESIAIQAPFSDHKDALNQVAKSLMDPKLAIISSPEEIDAVGHRVVHGGESFSATTLIDEEVKNKIRDLIPLAPLHNPANLQGIEVAEKVFEAAKQYAVFDTAFHSTIPESAYRFAIPEELYKKYGTRVYGFHGTSHRFVSRQAIEHLGLANQESKIITIHLGNGCSMAAIKDGKCIDTSMGLGPLSGLIMGTRSGDIDPSVIFYLLEQGYEIEEIKNILNKKSGMKGLTGDNDLRNINERAANGDSAAQTALDMYSYRIKKYIGSYIAALGGLDAIVFTAGVGENDAATRANSCQGLEAFGISIDETANQIRSKELREIQNGKVKVLVIPTNEEFEIARQSYQLKQGENPY</sequence>
<proteinExistence type="inferred from homology"/>
<dbReference type="PANTHER" id="PTHR21060:SF15">
    <property type="entry name" value="ACETATE KINASE-RELATED"/>
    <property type="match status" value="1"/>
</dbReference>
<comment type="subunit">
    <text evidence="6">Homodimer.</text>
</comment>
<dbReference type="HAMAP" id="MF_00020">
    <property type="entry name" value="Acetate_kinase"/>
    <property type="match status" value="1"/>
</dbReference>
<keyword evidence="6" id="KW-0963">Cytoplasm</keyword>
<accession>A0ABT3CUM4</accession>
<evidence type="ECO:0000256" key="2">
    <source>
        <dbReference type="ARBA" id="ARBA00022679"/>
    </source>
</evidence>
<dbReference type="NCBIfam" id="TIGR00016">
    <property type="entry name" value="ackA"/>
    <property type="match status" value="1"/>
</dbReference>
<dbReference type="PANTHER" id="PTHR21060">
    <property type="entry name" value="ACETATE KINASE"/>
    <property type="match status" value="1"/>
</dbReference>
<keyword evidence="6" id="KW-0479">Metal-binding</keyword>
<dbReference type="PROSITE" id="PS01075">
    <property type="entry name" value="ACETATE_KINASE_1"/>
    <property type="match status" value="1"/>
</dbReference>
<dbReference type="EMBL" id="JAOYOD010000001">
    <property type="protein sequence ID" value="MCV9386938.1"/>
    <property type="molecule type" value="Genomic_DNA"/>
</dbReference>
<feature type="site" description="Transition state stabilizer" evidence="6">
    <location>
        <position position="179"/>
    </location>
</feature>
<comment type="catalytic activity">
    <reaction evidence="6">
        <text>acetate + ATP = acetyl phosphate + ADP</text>
        <dbReference type="Rhea" id="RHEA:11352"/>
        <dbReference type="ChEBI" id="CHEBI:22191"/>
        <dbReference type="ChEBI" id="CHEBI:30089"/>
        <dbReference type="ChEBI" id="CHEBI:30616"/>
        <dbReference type="ChEBI" id="CHEBI:456216"/>
        <dbReference type="EC" id="2.7.2.1"/>
    </reaction>
</comment>
<evidence type="ECO:0000256" key="1">
    <source>
        <dbReference type="ARBA" id="ARBA00008748"/>
    </source>
</evidence>
<dbReference type="InterPro" id="IPR000890">
    <property type="entry name" value="Aliphatic_acid_kin_short-chain"/>
</dbReference>
<organism evidence="8 9">
    <name type="scientific">Reichenbachiella ulvae</name>
    <dbReference type="NCBI Taxonomy" id="2980104"/>
    <lineage>
        <taxon>Bacteria</taxon>
        <taxon>Pseudomonadati</taxon>
        <taxon>Bacteroidota</taxon>
        <taxon>Cytophagia</taxon>
        <taxon>Cytophagales</taxon>
        <taxon>Reichenbachiellaceae</taxon>
        <taxon>Reichenbachiella</taxon>
    </lineage>
</organism>
<keyword evidence="3 6" id="KW-0547">Nucleotide-binding</keyword>
<keyword evidence="6" id="KW-0460">Magnesium</keyword>
<feature type="binding site" evidence="6">
    <location>
        <position position="7"/>
    </location>
    <ligand>
        <name>Mg(2+)</name>
        <dbReference type="ChEBI" id="CHEBI:18420"/>
    </ligand>
</feature>
<evidence type="ECO:0000256" key="7">
    <source>
        <dbReference type="RuleBase" id="RU003835"/>
    </source>
</evidence>
<dbReference type="InterPro" id="IPR043129">
    <property type="entry name" value="ATPase_NBD"/>
</dbReference>
<keyword evidence="5 6" id="KW-0067">ATP-binding</keyword>
<feature type="binding site" evidence="6">
    <location>
        <begin position="207"/>
        <end position="211"/>
    </location>
    <ligand>
        <name>ATP</name>
        <dbReference type="ChEBI" id="CHEBI:30616"/>
    </ligand>
</feature>
<comment type="similarity">
    <text evidence="1 6 7">Belongs to the acetokinase family.</text>
</comment>
<feature type="site" description="Transition state stabilizer" evidence="6">
    <location>
        <position position="240"/>
    </location>
</feature>
<comment type="pathway">
    <text evidence="6">Metabolic intermediate biosynthesis; acetyl-CoA biosynthesis; acetyl-CoA from acetate: step 1/2.</text>
</comment>
<dbReference type="PIRSF" id="PIRSF000722">
    <property type="entry name" value="Acetate_prop_kin"/>
    <property type="match status" value="1"/>
</dbReference>
<name>A0ABT3CUM4_9BACT</name>
<feature type="active site" description="Proton donor/acceptor" evidence="6">
    <location>
        <position position="147"/>
    </location>
</feature>
<dbReference type="EC" id="2.7.2.1" evidence="6"/>
<evidence type="ECO:0000313" key="8">
    <source>
        <dbReference type="EMBL" id="MCV9386938.1"/>
    </source>
</evidence>
<comment type="subcellular location">
    <subcellularLocation>
        <location evidence="6">Cytoplasm</location>
    </subcellularLocation>
</comment>
<dbReference type="Gene3D" id="3.30.420.40">
    <property type="match status" value="2"/>
</dbReference>
<dbReference type="InterPro" id="IPR004372">
    <property type="entry name" value="Ac/propionate_kinase"/>
</dbReference>
<feature type="binding site" evidence="6">
    <location>
        <position position="380"/>
    </location>
    <ligand>
        <name>Mg(2+)</name>
        <dbReference type="ChEBI" id="CHEBI:18420"/>
    </ligand>
</feature>
<gene>
    <name evidence="6" type="primary">ackA</name>
    <name evidence="8" type="ORF">N7U62_09710</name>
</gene>
<evidence type="ECO:0000256" key="6">
    <source>
        <dbReference type="HAMAP-Rule" id="MF_00020"/>
    </source>
</evidence>
<feature type="binding site" evidence="6">
    <location>
        <begin position="280"/>
        <end position="282"/>
    </location>
    <ligand>
        <name>ATP</name>
        <dbReference type="ChEBI" id="CHEBI:30616"/>
    </ligand>
</feature>
<protein>
    <recommendedName>
        <fullName evidence="6">Acetate kinase</fullName>
        <ecNumber evidence="6">2.7.2.1</ecNumber>
    </recommendedName>
    <alternativeName>
        <fullName evidence="6">Acetokinase</fullName>
    </alternativeName>
</protein>
<feature type="binding site" evidence="6">
    <location>
        <position position="14"/>
    </location>
    <ligand>
        <name>ATP</name>
        <dbReference type="ChEBI" id="CHEBI:30616"/>
    </ligand>
</feature>
<dbReference type="Pfam" id="PF00871">
    <property type="entry name" value="Acetate_kinase"/>
    <property type="match status" value="1"/>
</dbReference>
<evidence type="ECO:0000256" key="3">
    <source>
        <dbReference type="ARBA" id="ARBA00022741"/>
    </source>
</evidence>
<dbReference type="GO" id="GO:0016301">
    <property type="term" value="F:kinase activity"/>
    <property type="evidence" value="ECO:0007669"/>
    <property type="project" value="UniProtKB-KW"/>
</dbReference>
<dbReference type="Proteomes" id="UP001300692">
    <property type="component" value="Unassembled WGS sequence"/>
</dbReference>
<keyword evidence="9" id="KW-1185">Reference proteome</keyword>
<dbReference type="SUPFAM" id="SSF53067">
    <property type="entry name" value="Actin-like ATPase domain"/>
    <property type="match status" value="2"/>
</dbReference>
<feature type="binding site" evidence="6">
    <location>
        <begin position="328"/>
        <end position="332"/>
    </location>
    <ligand>
        <name>ATP</name>
        <dbReference type="ChEBI" id="CHEBI:30616"/>
    </ligand>
</feature>
<evidence type="ECO:0000256" key="4">
    <source>
        <dbReference type="ARBA" id="ARBA00022777"/>
    </source>
</evidence>
<dbReference type="PRINTS" id="PR00471">
    <property type="entry name" value="ACETATEKNASE"/>
</dbReference>
<dbReference type="PROSITE" id="PS01076">
    <property type="entry name" value="ACETATE_KINASE_2"/>
    <property type="match status" value="1"/>
</dbReference>
<evidence type="ECO:0000256" key="5">
    <source>
        <dbReference type="ARBA" id="ARBA00022840"/>
    </source>
</evidence>